<reference evidence="2 3" key="1">
    <citation type="journal article" date="2009" name="Stand. Genomic Sci.">
        <title>Complete genome sequence of Pedobacter heparinus type strain (HIM 762-3).</title>
        <authorList>
            <person name="Han C."/>
            <person name="Spring S."/>
            <person name="Lapidus A."/>
            <person name="Del Rio T.G."/>
            <person name="Tice H."/>
            <person name="Copeland A."/>
            <person name="Cheng J.F."/>
            <person name="Lucas S."/>
            <person name="Chen F."/>
            <person name="Nolan M."/>
            <person name="Bruce D."/>
            <person name="Goodwin L."/>
            <person name="Pitluck S."/>
            <person name="Ivanova N."/>
            <person name="Mavromatis K."/>
            <person name="Mikhailova N."/>
            <person name="Pati A."/>
            <person name="Chen A."/>
            <person name="Palaniappan K."/>
            <person name="Land M."/>
            <person name="Hauser L."/>
            <person name="Chang Y.J."/>
            <person name="Jeffries C.C."/>
            <person name="Saunders E."/>
            <person name="Chertkov O."/>
            <person name="Brettin T."/>
            <person name="Goker M."/>
            <person name="Rohde M."/>
            <person name="Bristow J."/>
            <person name="Eisen J.A."/>
            <person name="Markowitz V."/>
            <person name="Hugenholtz P."/>
            <person name="Kyrpides N.C."/>
            <person name="Klenk H.P."/>
            <person name="Detter J.C."/>
        </authorList>
    </citation>
    <scope>NUCLEOTIDE SEQUENCE [LARGE SCALE GENOMIC DNA]</scope>
    <source>
        <strain evidence="3">ATCC 13125 / DSM 2366 / CIP 104194 / JCM 7457 / NBRC 12017 / NCIMB 9290 / NRRL B-14731 / HIM 762-3</strain>
    </source>
</reference>
<dbReference type="InterPro" id="IPR011990">
    <property type="entry name" value="TPR-like_helical_dom_sf"/>
</dbReference>
<dbReference type="OrthoDB" id="622163at2"/>
<keyword evidence="1" id="KW-0175">Coiled coil</keyword>
<sequence length="484" mass="53486">MKIRNKIFASSLLLLVAIAGMSCKKYLDINKNPLSAEKVEAKLLFGYAVTAWDVSKNSGDNYIALGFLGQTLSSGGDFSENWGSSNLYNISTNIIGNGWKVYYSTAGFNLKQAIKAAESAKPVNNNGAAQCKIILAQLLFEGTTLFGDVPYSQAFDINQFPYPKYDAQKDVLESLLKLLDEANAQIDVANTTKIADYDIFYGGVMANWKKLANSIKFKILMTMVDKDPSKAAAIGALVQAPATMIASPADNFRVLYSGNTNNENPKFRLFGGQNPFTYANKTVTDWMVRKNDPRLPKYFDRPAGETNYIGVPANVDADEHTSLISTYLYRKTAPSLIFSFQEMLFLQAEVYARGIGVPKNLTTANTLYKNALQAAFTFYEADPAKVSAYMTPGGGLVDLTTAADPVKEIHMEQWIDMMDRPLEAFLQWRRSGPDGSEVPLLTVPFGATAGPLFRRLPLSDDEIRANPNIPNPQPKYTDKVWFDL</sequence>
<accession>C6XXQ3</accession>
<proteinExistence type="predicted"/>
<dbReference type="Proteomes" id="UP000000852">
    <property type="component" value="Chromosome"/>
</dbReference>
<evidence type="ECO:0000256" key="1">
    <source>
        <dbReference type="SAM" id="Coils"/>
    </source>
</evidence>
<dbReference type="Pfam" id="PF12771">
    <property type="entry name" value="SusD-like_2"/>
    <property type="match status" value="1"/>
</dbReference>
<dbReference type="RefSeq" id="WP_012780260.1">
    <property type="nucleotide sequence ID" value="NC_013061.1"/>
</dbReference>
<organism evidence="2 3">
    <name type="scientific">Pedobacter heparinus (strain ATCC 13125 / DSM 2366 / CIP 104194 / JCM 7457 / NBRC 12017 / NCIMB 9290 / NRRL B-14731 / HIM 762-3)</name>
    <dbReference type="NCBI Taxonomy" id="485917"/>
    <lineage>
        <taxon>Bacteria</taxon>
        <taxon>Pseudomonadati</taxon>
        <taxon>Bacteroidota</taxon>
        <taxon>Sphingobacteriia</taxon>
        <taxon>Sphingobacteriales</taxon>
        <taxon>Sphingobacteriaceae</taxon>
        <taxon>Pedobacter</taxon>
    </lineage>
</organism>
<dbReference type="Gene3D" id="1.25.40.390">
    <property type="match status" value="1"/>
</dbReference>
<dbReference type="AlphaFoldDB" id="C6XXQ3"/>
<dbReference type="eggNOG" id="COG0521">
    <property type="taxonomic scope" value="Bacteria"/>
</dbReference>
<evidence type="ECO:0008006" key="4">
    <source>
        <dbReference type="Google" id="ProtNLM"/>
    </source>
</evidence>
<dbReference type="HOGENOM" id="CLU_025928_1_0_10"/>
<dbReference type="KEGG" id="phe:Phep_0081"/>
<dbReference type="STRING" id="485917.Phep_0081"/>
<evidence type="ECO:0000313" key="2">
    <source>
        <dbReference type="EMBL" id="ACU02307.1"/>
    </source>
</evidence>
<keyword evidence="3" id="KW-1185">Reference proteome</keyword>
<gene>
    <name evidence="2" type="ordered locus">Phep_0081</name>
</gene>
<evidence type="ECO:0000313" key="3">
    <source>
        <dbReference type="Proteomes" id="UP000000852"/>
    </source>
</evidence>
<dbReference type="InterPro" id="IPR041662">
    <property type="entry name" value="SusD-like_2"/>
</dbReference>
<name>C6XXQ3_PEDHD</name>
<dbReference type="SUPFAM" id="SSF48452">
    <property type="entry name" value="TPR-like"/>
    <property type="match status" value="1"/>
</dbReference>
<protein>
    <recommendedName>
        <fullName evidence="4">Lipoprotein</fullName>
    </recommendedName>
</protein>
<dbReference type="EMBL" id="CP001681">
    <property type="protein sequence ID" value="ACU02307.1"/>
    <property type="molecule type" value="Genomic_DNA"/>
</dbReference>
<dbReference type="PROSITE" id="PS51257">
    <property type="entry name" value="PROKAR_LIPOPROTEIN"/>
    <property type="match status" value="1"/>
</dbReference>
<feature type="coiled-coil region" evidence="1">
    <location>
        <begin position="165"/>
        <end position="192"/>
    </location>
</feature>